<dbReference type="Proteomes" id="UP001293593">
    <property type="component" value="Unassembled WGS sequence"/>
</dbReference>
<dbReference type="GO" id="GO:0030130">
    <property type="term" value="C:clathrin coat of trans-Golgi network vesicle"/>
    <property type="evidence" value="ECO:0007669"/>
    <property type="project" value="InterPro"/>
</dbReference>
<keyword evidence="5 7" id="KW-0168">Coated pit</keyword>
<dbReference type="InterPro" id="IPR000996">
    <property type="entry name" value="Clathrin_L-chain"/>
</dbReference>
<feature type="compositionally biased region" description="Basic and acidic residues" evidence="9">
    <location>
        <begin position="282"/>
        <end position="309"/>
    </location>
</feature>
<comment type="subcellular location">
    <subcellularLocation>
        <location evidence="2 7">Cytoplasmic vesicle membrane</location>
        <topology evidence="2 7">Peripheral membrane protein</topology>
        <orientation evidence="2 7">Cytoplasmic side</orientation>
    </subcellularLocation>
    <subcellularLocation>
        <location evidence="7">Membrane</location>
        <location evidence="7">Coated pit</location>
        <topology evidence="7">Peripheral membrane protein</topology>
        <orientation evidence="7">Cytoplasmic side</orientation>
    </subcellularLocation>
    <text evidence="7">Cytoplasmic face of coated pits and vesicles.</text>
</comment>
<comment type="caution">
    <text evidence="10">The sequence shown here is derived from an EMBL/GenBank/DDBJ whole genome shotgun (WGS) entry which is preliminary data.</text>
</comment>
<gene>
    <name evidence="10" type="ORF">QN277_008486</name>
</gene>
<evidence type="ECO:0000313" key="10">
    <source>
        <dbReference type="EMBL" id="KAK4255488.1"/>
    </source>
</evidence>
<keyword evidence="8" id="KW-0175">Coiled coil</keyword>
<sequence length="362" mass="40197">MASFDSFGNDGDDQPHQSPPVQPFDDDGYSGFDPGFSSQRHESTYAASDVFSEPPPASEYGPTSDLQRHLSMDDINFGENVHSADVGGFGFSPSTQDYAPPFEPSGGGNGFENGNEKIFSSDGPVLPDPSQMREEGFARREWRRQNAIYLEEKEKREKEMRNQIIKEAEEYKQAFYEKRKLNCEANKGNNREREKLYLANQEKFHKEAHKHYWKAIAEIIPREVPNIEKRRGKKEAENNKPSVIVIQGPKPGKPTDLSRMRHMISKLKQKPPPHMMPPPPPKEGKDDKEAKDDKAIKDGNDKKEAKEGKSSTTPTASEASVETKPASSAKSGAANGNVLKPDVAAVVEGEQTIVGSEPEAAQ</sequence>
<evidence type="ECO:0000256" key="8">
    <source>
        <dbReference type="SAM" id="Coils"/>
    </source>
</evidence>
<feature type="compositionally biased region" description="Low complexity" evidence="9">
    <location>
        <begin position="326"/>
        <end position="337"/>
    </location>
</feature>
<dbReference type="GO" id="GO:0072583">
    <property type="term" value="P:clathrin-dependent endocytosis"/>
    <property type="evidence" value="ECO:0007669"/>
    <property type="project" value="TreeGrafter"/>
</dbReference>
<accession>A0AAE1MAI7</accession>
<dbReference type="GO" id="GO:0005198">
    <property type="term" value="F:structural molecule activity"/>
    <property type="evidence" value="ECO:0007669"/>
    <property type="project" value="InterPro"/>
</dbReference>
<feature type="compositionally biased region" description="Pro residues" evidence="9">
    <location>
        <begin position="272"/>
        <end position="281"/>
    </location>
</feature>
<reference evidence="10" key="1">
    <citation type="submission" date="2023-10" db="EMBL/GenBank/DDBJ databases">
        <title>Chromosome-level genome of the transformable northern wattle, Acacia crassicarpa.</title>
        <authorList>
            <person name="Massaro I."/>
            <person name="Sinha N.R."/>
            <person name="Poethig S."/>
            <person name="Leichty A.R."/>
        </authorList>
    </citation>
    <scope>NUCLEOTIDE SEQUENCE</scope>
    <source>
        <strain evidence="10">Acra3RX</strain>
        <tissue evidence="10">Leaf</tissue>
    </source>
</reference>
<evidence type="ECO:0000256" key="1">
    <source>
        <dbReference type="ARBA" id="ARBA00003913"/>
    </source>
</evidence>
<evidence type="ECO:0000256" key="3">
    <source>
        <dbReference type="ARBA" id="ARBA00005263"/>
    </source>
</evidence>
<evidence type="ECO:0000256" key="2">
    <source>
        <dbReference type="ARBA" id="ARBA00004180"/>
    </source>
</evidence>
<dbReference type="GO" id="GO:0032050">
    <property type="term" value="F:clathrin heavy chain binding"/>
    <property type="evidence" value="ECO:0007669"/>
    <property type="project" value="TreeGrafter"/>
</dbReference>
<dbReference type="Pfam" id="PF01086">
    <property type="entry name" value="Clathrin_lg_ch"/>
    <property type="match status" value="1"/>
</dbReference>
<comment type="function">
    <text evidence="1 7">Clathrin is the major protein of the polyhedral coat of coated pits and vesicles.</text>
</comment>
<evidence type="ECO:0000256" key="4">
    <source>
        <dbReference type="ARBA" id="ARBA00023136"/>
    </source>
</evidence>
<feature type="compositionally biased region" description="Basic and acidic residues" evidence="9">
    <location>
        <begin position="225"/>
        <end position="238"/>
    </location>
</feature>
<keyword evidence="11" id="KW-1185">Reference proteome</keyword>
<comment type="similarity">
    <text evidence="3 7">Belongs to the clathrin light chain family.</text>
</comment>
<protein>
    <recommendedName>
        <fullName evidence="7">Clathrin light chain</fullName>
    </recommendedName>
</protein>
<evidence type="ECO:0000256" key="6">
    <source>
        <dbReference type="ARBA" id="ARBA00023329"/>
    </source>
</evidence>
<evidence type="ECO:0000313" key="11">
    <source>
        <dbReference type="Proteomes" id="UP001293593"/>
    </source>
</evidence>
<feature type="coiled-coil region" evidence="8">
    <location>
        <begin position="139"/>
        <end position="170"/>
    </location>
</feature>
<evidence type="ECO:0000256" key="9">
    <source>
        <dbReference type="SAM" id="MobiDB-lite"/>
    </source>
</evidence>
<dbReference type="GO" id="GO:0006886">
    <property type="term" value="P:intracellular protein transport"/>
    <property type="evidence" value="ECO:0007669"/>
    <property type="project" value="InterPro"/>
</dbReference>
<dbReference type="GO" id="GO:0030132">
    <property type="term" value="C:clathrin coat of coated pit"/>
    <property type="evidence" value="ECO:0007669"/>
    <property type="project" value="InterPro"/>
</dbReference>
<evidence type="ECO:0000256" key="5">
    <source>
        <dbReference type="ARBA" id="ARBA00023176"/>
    </source>
</evidence>
<keyword evidence="6 7" id="KW-0968">Cytoplasmic vesicle</keyword>
<feature type="compositionally biased region" description="Polar residues" evidence="9">
    <location>
        <begin position="310"/>
        <end position="320"/>
    </location>
</feature>
<dbReference type="PANTHER" id="PTHR10639:SF33">
    <property type="entry name" value="CLATHRIN LIGHT CHAIN 1"/>
    <property type="match status" value="1"/>
</dbReference>
<feature type="compositionally biased region" description="Basic residues" evidence="9">
    <location>
        <begin position="260"/>
        <end position="271"/>
    </location>
</feature>
<organism evidence="10 11">
    <name type="scientific">Acacia crassicarpa</name>
    <name type="common">northern wattle</name>
    <dbReference type="NCBI Taxonomy" id="499986"/>
    <lineage>
        <taxon>Eukaryota</taxon>
        <taxon>Viridiplantae</taxon>
        <taxon>Streptophyta</taxon>
        <taxon>Embryophyta</taxon>
        <taxon>Tracheophyta</taxon>
        <taxon>Spermatophyta</taxon>
        <taxon>Magnoliopsida</taxon>
        <taxon>eudicotyledons</taxon>
        <taxon>Gunneridae</taxon>
        <taxon>Pentapetalae</taxon>
        <taxon>rosids</taxon>
        <taxon>fabids</taxon>
        <taxon>Fabales</taxon>
        <taxon>Fabaceae</taxon>
        <taxon>Caesalpinioideae</taxon>
        <taxon>mimosoid clade</taxon>
        <taxon>Acacieae</taxon>
        <taxon>Acacia</taxon>
    </lineage>
</organism>
<evidence type="ECO:0000256" key="7">
    <source>
        <dbReference type="RuleBase" id="RU363137"/>
    </source>
</evidence>
<name>A0AAE1MAI7_9FABA</name>
<keyword evidence="4 7" id="KW-0472">Membrane</keyword>
<dbReference type="AlphaFoldDB" id="A0AAE1MAI7"/>
<dbReference type="PANTHER" id="PTHR10639">
    <property type="entry name" value="CLATHRIN LIGHT CHAIN"/>
    <property type="match status" value="1"/>
</dbReference>
<feature type="region of interest" description="Disordered" evidence="9">
    <location>
        <begin position="225"/>
        <end position="338"/>
    </location>
</feature>
<dbReference type="EMBL" id="JAWXYG010000013">
    <property type="protein sequence ID" value="KAK4255488.1"/>
    <property type="molecule type" value="Genomic_DNA"/>
</dbReference>
<feature type="region of interest" description="Disordered" evidence="9">
    <location>
        <begin position="1"/>
        <end position="138"/>
    </location>
</feature>
<proteinExistence type="inferred from homology"/>